<protein>
    <submittedName>
        <fullName evidence="1">Uncharacterized protein</fullName>
    </submittedName>
</protein>
<name>L1KIZ1_9ACTN</name>
<dbReference type="RefSeq" id="WP_009340818.1">
    <property type="nucleotide sequence ID" value="NZ_AEJC01000650.1"/>
</dbReference>
<sequence>MIELPVTEVADFLQRTFSLVPAGVESTYLDVDGALTSLLEKSARP</sequence>
<proteinExistence type="predicted"/>
<keyword evidence="2" id="KW-1185">Reference proteome</keyword>
<gene>
    <name evidence="1" type="ORF">STRIP9103_07442</name>
</gene>
<reference evidence="1 2" key="1">
    <citation type="submission" date="2012-11" db="EMBL/GenBank/DDBJ databases">
        <authorList>
            <person name="Huguet-Tapia J.C."/>
            <person name="Durkin A.S."/>
            <person name="Pettis G.S."/>
            <person name="Badger J.H."/>
        </authorList>
    </citation>
    <scope>NUCLEOTIDE SEQUENCE [LARGE SCALE GENOMIC DNA]</scope>
    <source>
        <strain evidence="1 2">91-03</strain>
    </source>
</reference>
<evidence type="ECO:0000313" key="1">
    <source>
        <dbReference type="EMBL" id="EKX60445.1"/>
    </source>
</evidence>
<dbReference type="InterPro" id="IPR038658">
    <property type="entry name" value="SsgB_sf"/>
</dbReference>
<dbReference type="AlphaFoldDB" id="L1KIZ1"/>
<dbReference type="EMBL" id="AEJC01000650">
    <property type="protein sequence ID" value="EKX60445.1"/>
    <property type="molecule type" value="Genomic_DNA"/>
</dbReference>
<accession>L1KIZ1</accession>
<evidence type="ECO:0000313" key="2">
    <source>
        <dbReference type="Proteomes" id="UP000010411"/>
    </source>
</evidence>
<organism evidence="1 2">
    <name type="scientific">Streptomyces ipomoeae 91-03</name>
    <dbReference type="NCBI Taxonomy" id="698759"/>
    <lineage>
        <taxon>Bacteria</taxon>
        <taxon>Bacillati</taxon>
        <taxon>Actinomycetota</taxon>
        <taxon>Actinomycetes</taxon>
        <taxon>Kitasatosporales</taxon>
        <taxon>Streptomycetaceae</taxon>
        <taxon>Streptomyces</taxon>
    </lineage>
</organism>
<dbReference type="PATRIC" id="fig|698759.3.peg.8835"/>
<dbReference type="Proteomes" id="UP000010411">
    <property type="component" value="Unassembled WGS sequence"/>
</dbReference>
<dbReference type="Gene3D" id="2.30.31.20">
    <property type="entry name" value="Sporulation-specific cell division protein SsgB"/>
    <property type="match status" value="1"/>
</dbReference>
<comment type="caution">
    <text evidence="1">The sequence shown here is derived from an EMBL/GenBank/DDBJ whole genome shotgun (WGS) entry which is preliminary data.</text>
</comment>